<dbReference type="EMBL" id="JADFTT010000486">
    <property type="protein sequence ID" value="KAG5761027.1"/>
    <property type="molecule type" value="Genomic_DNA"/>
</dbReference>
<protein>
    <submittedName>
        <fullName evidence="2">Uncharacterized protein</fullName>
    </submittedName>
</protein>
<evidence type="ECO:0000313" key="3">
    <source>
        <dbReference type="Proteomes" id="UP000750502"/>
    </source>
</evidence>
<organism evidence="2 3">
    <name type="scientific">Fusarium xylarioides</name>
    <dbReference type="NCBI Taxonomy" id="221167"/>
    <lineage>
        <taxon>Eukaryota</taxon>
        <taxon>Fungi</taxon>
        <taxon>Dikarya</taxon>
        <taxon>Ascomycota</taxon>
        <taxon>Pezizomycotina</taxon>
        <taxon>Sordariomycetes</taxon>
        <taxon>Hypocreomycetidae</taxon>
        <taxon>Hypocreales</taxon>
        <taxon>Nectriaceae</taxon>
        <taxon>Fusarium</taxon>
        <taxon>Fusarium fujikuroi species complex</taxon>
    </lineage>
</organism>
<evidence type="ECO:0000256" key="1">
    <source>
        <dbReference type="SAM" id="MobiDB-lite"/>
    </source>
</evidence>
<evidence type="ECO:0000313" key="2">
    <source>
        <dbReference type="EMBL" id="KAG5761027.1"/>
    </source>
</evidence>
<reference evidence="2" key="1">
    <citation type="journal article" date="2020" name="bioRxiv">
        <title>Historical genomics reveals the evolutionary mechanisms behind multiple outbreaks of the host-specific coffee wilt pathogen Fusarium xylarioides.</title>
        <authorList>
            <person name="Peck D."/>
            <person name="Nowell R.W."/>
            <person name="Flood J."/>
            <person name="Ryan M.J."/>
            <person name="Barraclough T.G."/>
        </authorList>
    </citation>
    <scope>NUCLEOTIDE SEQUENCE</scope>
    <source>
        <strain evidence="2">IMI 127659i</strain>
    </source>
</reference>
<keyword evidence="3" id="KW-1185">Reference proteome</keyword>
<feature type="region of interest" description="Disordered" evidence="1">
    <location>
        <begin position="95"/>
        <end position="130"/>
    </location>
</feature>
<reference evidence="2" key="2">
    <citation type="submission" date="2020-10" db="EMBL/GenBank/DDBJ databases">
        <authorList>
            <person name="Peck L.D."/>
            <person name="Nowell R.W."/>
            <person name="Flood J."/>
            <person name="Ryan M.J."/>
            <person name="Barraclough T.G."/>
        </authorList>
    </citation>
    <scope>NUCLEOTIDE SEQUENCE</scope>
    <source>
        <strain evidence="2">IMI 127659i</strain>
    </source>
</reference>
<proteinExistence type="predicted"/>
<gene>
    <name evidence="2" type="ORF">H9Q72_010860</name>
</gene>
<feature type="compositionally biased region" description="Polar residues" evidence="1">
    <location>
        <begin position="104"/>
        <end position="125"/>
    </location>
</feature>
<dbReference type="Proteomes" id="UP000750502">
    <property type="component" value="Unassembled WGS sequence"/>
</dbReference>
<comment type="caution">
    <text evidence="2">The sequence shown here is derived from an EMBL/GenBank/DDBJ whole genome shotgun (WGS) entry which is preliminary data.</text>
</comment>
<sequence>MKSTRVTEATEWSSWSGHKEATITLREIQNNNTAFPEAVWTLSAPTALTIVALRAIKRIGKDGRATGVQILNTESVLQYTGMAIDAYADKMGNGGLASGMRPSQLPSLPHTHQTTSTKNTGSAVSDETAPLVPERFRDKLTLWYTKMRMFRMNNPTKNEVMVTKEVSQPVISGGPME</sequence>
<accession>A0A9P7LGM8</accession>
<name>A0A9P7LGM8_9HYPO</name>
<dbReference type="OrthoDB" id="5096899at2759"/>
<dbReference type="AlphaFoldDB" id="A0A9P7LGM8"/>